<reference evidence="2" key="1">
    <citation type="submission" date="2016-10" db="EMBL/GenBank/DDBJ databases">
        <authorList>
            <person name="Varghese N."/>
            <person name="Submissions S."/>
        </authorList>
    </citation>
    <scope>NUCLEOTIDE SEQUENCE [LARGE SCALE GENOMIC DNA]</scope>
    <source>
        <strain evidence="2">CGMCC 4.3525</strain>
    </source>
</reference>
<dbReference type="OrthoDB" id="3700354at2"/>
<accession>A0A1H9VBU1</accession>
<proteinExistence type="predicted"/>
<protein>
    <submittedName>
        <fullName evidence="1">Uncharacterized protein</fullName>
    </submittedName>
</protein>
<dbReference type="RefSeq" id="WP_089959715.1">
    <property type="nucleotide sequence ID" value="NZ_FOFR01000025.1"/>
</dbReference>
<keyword evidence="2" id="KW-1185">Reference proteome</keyword>
<dbReference type="AlphaFoldDB" id="A0A1H9VBU1"/>
<dbReference type="STRING" id="402600.SAMN05216188_12592"/>
<dbReference type="EMBL" id="FOFR01000025">
    <property type="protein sequence ID" value="SES19001.1"/>
    <property type="molecule type" value="Genomic_DNA"/>
</dbReference>
<sequence length="89" mass="9638">MTERTPIARGSDPWREAAAQRITERLRLRAGLSEGVGILQVWNDCCQQEARDRLLASHGHGGQDAEAARMIAVVDAAADGRADPDAGWD</sequence>
<organism evidence="1 2">
    <name type="scientific">Lentzea xinjiangensis</name>
    <dbReference type="NCBI Taxonomy" id="402600"/>
    <lineage>
        <taxon>Bacteria</taxon>
        <taxon>Bacillati</taxon>
        <taxon>Actinomycetota</taxon>
        <taxon>Actinomycetes</taxon>
        <taxon>Pseudonocardiales</taxon>
        <taxon>Pseudonocardiaceae</taxon>
        <taxon>Lentzea</taxon>
    </lineage>
</organism>
<gene>
    <name evidence="1" type="ORF">SAMN05216188_12592</name>
</gene>
<evidence type="ECO:0000313" key="1">
    <source>
        <dbReference type="EMBL" id="SES19001.1"/>
    </source>
</evidence>
<evidence type="ECO:0000313" key="2">
    <source>
        <dbReference type="Proteomes" id="UP000199352"/>
    </source>
</evidence>
<dbReference type="Proteomes" id="UP000199352">
    <property type="component" value="Unassembled WGS sequence"/>
</dbReference>
<name>A0A1H9VBU1_9PSEU</name>